<feature type="domain" description="Glycosyltransferase 2-like" evidence="1">
    <location>
        <begin position="8"/>
        <end position="119"/>
    </location>
</feature>
<accession>A0A3A3Z428</accession>
<dbReference type="Gene3D" id="3.90.550.10">
    <property type="entry name" value="Spore Coat Polysaccharide Biosynthesis Protein SpsA, Chain A"/>
    <property type="match status" value="1"/>
</dbReference>
<reference evidence="2 3" key="1">
    <citation type="submission" date="2018-09" db="EMBL/GenBank/DDBJ databases">
        <title>YIM 75000 draft genome.</title>
        <authorList>
            <person name="Tang S."/>
            <person name="Feng Y."/>
        </authorList>
    </citation>
    <scope>NUCLEOTIDE SEQUENCE [LARGE SCALE GENOMIC DNA]</scope>
    <source>
        <strain evidence="2 3">YIM 75000</strain>
    </source>
</reference>
<dbReference type="RefSeq" id="WP_119949108.1">
    <property type="nucleotide sequence ID" value="NZ_QZEZ01000001.1"/>
</dbReference>
<dbReference type="CDD" id="cd02511">
    <property type="entry name" value="Beta4Glucosyltransferase"/>
    <property type="match status" value="1"/>
</dbReference>
<comment type="caution">
    <text evidence="2">The sequence shown here is derived from an EMBL/GenBank/DDBJ whole genome shotgun (WGS) entry which is preliminary data.</text>
</comment>
<organism evidence="2 3">
    <name type="scientific">Vallicoccus soli</name>
    <dbReference type="NCBI Taxonomy" id="2339232"/>
    <lineage>
        <taxon>Bacteria</taxon>
        <taxon>Bacillati</taxon>
        <taxon>Actinomycetota</taxon>
        <taxon>Actinomycetes</taxon>
        <taxon>Motilibacterales</taxon>
        <taxon>Vallicoccaceae</taxon>
        <taxon>Vallicoccus</taxon>
    </lineage>
</organism>
<dbReference type="OrthoDB" id="9815923at2"/>
<dbReference type="SUPFAM" id="SSF53448">
    <property type="entry name" value="Nucleotide-diphospho-sugar transferases"/>
    <property type="match status" value="1"/>
</dbReference>
<dbReference type="EMBL" id="QZEZ01000001">
    <property type="protein sequence ID" value="RJK98182.1"/>
    <property type="molecule type" value="Genomic_DNA"/>
</dbReference>
<protein>
    <submittedName>
        <fullName evidence="2">Glycosyltransferase family 2 protein</fullName>
    </submittedName>
</protein>
<dbReference type="Proteomes" id="UP000265614">
    <property type="component" value="Unassembled WGS sequence"/>
</dbReference>
<dbReference type="InterPro" id="IPR001173">
    <property type="entry name" value="Glyco_trans_2-like"/>
</dbReference>
<gene>
    <name evidence="2" type="ORF">D5H78_04550</name>
</gene>
<keyword evidence="3" id="KW-1185">Reference proteome</keyword>
<evidence type="ECO:0000259" key="1">
    <source>
        <dbReference type="Pfam" id="PF00535"/>
    </source>
</evidence>
<keyword evidence="2" id="KW-0808">Transferase</keyword>
<dbReference type="AlphaFoldDB" id="A0A3A3Z428"/>
<dbReference type="Pfam" id="PF00535">
    <property type="entry name" value="Glycos_transf_2"/>
    <property type="match status" value="1"/>
</dbReference>
<dbReference type="PANTHER" id="PTHR43630">
    <property type="entry name" value="POLY-BETA-1,6-N-ACETYL-D-GLUCOSAMINE SYNTHASE"/>
    <property type="match status" value="1"/>
</dbReference>
<name>A0A3A3Z428_9ACTN</name>
<dbReference type="PANTHER" id="PTHR43630:SF2">
    <property type="entry name" value="GLYCOSYLTRANSFERASE"/>
    <property type="match status" value="1"/>
</dbReference>
<evidence type="ECO:0000313" key="3">
    <source>
        <dbReference type="Proteomes" id="UP000265614"/>
    </source>
</evidence>
<dbReference type="GO" id="GO:0016740">
    <property type="term" value="F:transferase activity"/>
    <property type="evidence" value="ECO:0007669"/>
    <property type="project" value="UniProtKB-KW"/>
</dbReference>
<proteinExistence type="predicted"/>
<dbReference type="InterPro" id="IPR029044">
    <property type="entry name" value="Nucleotide-diphossugar_trans"/>
</dbReference>
<evidence type="ECO:0000313" key="2">
    <source>
        <dbReference type="EMBL" id="RJK98182.1"/>
    </source>
</evidence>
<sequence length="260" mass="28669">MTRPAISATVITLNEVDKVKGCLDSVAWADDVLVLDSGSVDGTVELARSLGARVVHQEWLGYGRQKNRAAELAANDWVLNLDADERVTPALRDALLGAAFDVPGYSVVRRSDFLGRWHRPVHRPSVERLVRVYDRRVAAFTEAAVHEKVVSDAGAFVDLEGVLDHYGFRGVDDLVLRLNRYSSLLAAERPGAPSLLRMVSRPAARLAWGLLRHRGALDGRRGWAYVGLWAAHDLLVEVKRFERSLGPAGTARLPEEAGHR</sequence>